<reference evidence="2" key="1">
    <citation type="submission" date="2023-06" db="EMBL/GenBank/DDBJ databases">
        <title>Genome-scale phylogeny and comparative genomics of the fungal order Sordariales.</title>
        <authorList>
            <consortium name="Lawrence Berkeley National Laboratory"/>
            <person name="Hensen N."/>
            <person name="Bonometti L."/>
            <person name="Westerberg I."/>
            <person name="Brannstrom I.O."/>
            <person name="Guillou S."/>
            <person name="Cros-Aarteil S."/>
            <person name="Calhoun S."/>
            <person name="Haridas S."/>
            <person name="Kuo A."/>
            <person name="Mondo S."/>
            <person name="Pangilinan J."/>
            <person name="Riley R."/>
            <person name="Labutti K."/>
            <person name="Andreopoulos B."/>
            <person name="Lipzen A."/>
            <person name="Chen C."/>
            <person name="Yanf M."/>
            <person name="Daum C."/>
            <person name="Ng V."/>
            <person name="Clum A."/>
            <person name="Steindorff A."/>
            <person name="Ohm R."/>
            <person name="Martin F."/>
            <person name="Silar P."/>
            <person name="Natvig D."/>
            <person name="Lalanne C."/>
            <person name="Gautier V."/>
            <person name="Ament-Velasquez S.L."/>
            <person name="Kruys A."/>
            <person name="Hutchinson M.I."/>
            <person name="Powell A.J."/>
            <person name="Barry K."/>
            <person name="Miller A.N."/>
            <person name="Grigoriev I.V."/>
            <person name="Debuchy R."/>
            <person name="Gladieux P."/>
            <person name="Thoren M.H."/>
            <person name="Johannesson H."/>
        </authorList>
    </citation>
    <scope>NUCLEOTIDE SEQUENCE</scope>
    <source>
        <strain evidence="2">SMH4607-1</strain>
    </source>
</reference>
<dbReference type="AlphaFoldDB" id="A0AA39ZVV9"/>
<accession>A0AA39ZVV9</accession>
<proteinExistence type="predicted"/>
<keyword evidence="3" id="KW-1185">Reference proteome</keyword>
<evidence type="ECO:0000256" key="1">
    <source>
        <dbReference type="SAM" id="MobiDB-lite"/>
    </source>
</evidence>
<gene>
    <name evidence="2" type="ORF">B0H67DRAFT_353116</name>
</gene>
<evidence type="ECO:0000313" key="2">
    <source>
        <dbReference type="EMBL" id="KAK0704603.1"/>
    </source>
</evidence>
<organism evidence="2 3">
    <name type="scientific">Lasiosphaeris hirsuta</name>
    <dbReference type="NCBI Taxonomy" id="260670"/>
    <lineage>
        <taxon>Eukaryota</taxon>
        <taxon>Fungi</taxon>
        <taxon>Dikarya</taxon>
        <taxon>Ascomycota</taxon>
        <taxon>Pezizomycotina</taxon>
        <taxon>Sordariomycetes</taxon>
        <taxon>Sordariomycetidae</taxon>
        <taxon>Sordariales</taxon>
        <taxon>Lasiosphaeriaceae</taxon>
        <taxon>Lasiosphaeris</taxon>
    </lineage>
</organism>
<sequence>MVRASGAAQPIRRGKSIKRTASGPSRLGSVPCCSLQATGARERTARHGSKGTAQRKWERKRVLESRFGLPIRSHHIQACADHHAHQHGVRQPPIQWPHSFWNLFPLAHSPRPARCCRLCVQRRIVKCRGSDGAGA</sequence>
<feature type="region of interest" description="Disordered" evidence="1">
    <location>
        <begin position="39"/>
        <end position="59"/>
    </location>
</feature>
<dbReference type="Proteomes" id="UP001172102">
    <property type="component" value="Unassembled WGS sequence"/>
</dbReference>
<comment type="caution">
    <text evidence="2">The sequence shown here is derived from an EMBL/GenBank/DDBJ whole genome shotgun (WGS) entry which is preliminary data.</text>
</comment>
<evidence type="ECO:0000313" key="3">
    <source>
        <dbReference type="Proteomes" id="UP001172102"/>
    </source>
</evidence>
<name>A0AA39ZVV9_9PEZI</name>
<feature type="region of interest" description="Disordered" evidence="1">
    <location>
        <begin position="1"/>
        <end position="25"/>
    </location>
</feature>
<protein>
    <submittedName>
        <fullName evidence="2">Uncharacterized protein</fullName>
    </submittedName>
</protein>
<dbReference type="EMBL" id="JAUKUA010000007">
    <property type="protein sequence ID" value="KAK0704603.1"/>
    <property type="molecule type" value="Genomic_DNA"/>
</dbReference>